<dbReference type="GO" id="GO:0022857">
    <property type="term" value="F:transmembrane transporter activity"/>
    <property type="evidence" value="ECO:0007669"/>
    <property type="project" value="InterPro"/>
</dbReference>
<feature type="transmembrane region" description="Helical" evidence="7">
    <location>
        <begin position="256"/>
        <end position="275"/>
    </location>
</feature>
<comment type="subcellular location">
    <subcellularLocation>
        <location evidence="1">Cell membrane</location>
        <topology evidence="1">Multi-pass membrane protein</topology>
    </subcellularLocation>
</comment>
<feature type="transmembrane region" description="Helical" evidence="7">
    <location>
        <begin position="342"/>
        <end position="365"/>
    </location>
</feature>
<feature type="transmembrane region" description="Helical" evidence="7">
    <location>
        <begin position="72"/>
        <end position="92"/>
    </location>
</feature>
<dbReference type="AlphaFoldDB" id="A0A401VYR1"/>
<dbReference type="PANTHER" id="PTHR23513">
    <property type="entry name" value="INTEGRAL MEMBRANE EFFLUX PROTEIN-RELATED"/>
    <property type="match status" value="1"/>
</dbReference>
<keyword evidence="2" id="KW-1003">Cell membrane</keyword>
<evidence type="ECO:0000259" key="8">
    <source>
        <dbReference type="PROSITE" id="PS50850"/>
    </source>
</evidence>
<feature type="transmembrane region" description="Helical" evidence="7">
    <location>
        <begin position="315"/>
        <end position="336"/>
    </location>
</feature>
<dbReference type="CDD" id="cd06173">
    <property type="entry name" value="MFS_MefA_like"/>
    <property type="match status" value="1"/>
</dbReference>
<feature type="domain" description="Major facilitator superfamily (MFS) profile" evidence="8">
    <location>
        <begin position="34"/>
        <end position="429"/>
    </location>
</feature>
<feature type="transmembrane region" description="Helical" evidence="7">
    <location>
        <begin position="377"/>
        <end position="400"/>
    </location>
</feature>
<dbReference type="PROSITE" id="PS50850">
    <property type="entry name" value="MFS"/>
    <property type="match status" value="1"/>
</dbReference>
<keyword evidence="3 7" id="KW-0812">Transmembrane</keyword>
<dbReference type="RefSeq" id="WP_125053640.1">
    <property type="nucleotide sequence ID" value="NZ_BHZD01000001.1"/>
</dbReference>
<evidence type="ECO:0000256" key="4">
    <source>
        <dbReference type="ARBA" id="ARBA00022989"/>
    </source>
</evidence>
<dbReference type="SUPFAM" id="SSF103473">
    <property type="entry name" value="MFS general substrate transporter"/>
    <property type="match status" value="1"/>
</dbReference>
<keyword evidence="10" id="KW-1185">Reference proteome</keyword>
<comment type="caution">
    <text evidence="9">The sequence shown here is derived from an EMBL/GenBank/DDBJ whole genome shotgun (WGS) entry which is preliminary data.</text>
</comment>
<dbReference type="GO" id="GO:0005886">
    <property type="term" value="C:plasma membrane"/>
    <property type="evidence" value="ECO:0007669"/>
    <property type="project" value="UniProtKB-SubCell"/>
</dbReference>
<keyword evidence="5 7" id="KW-0472">Membrane</keyword>
<feature type="transmembrane region" description="Helical" evidence="7">
    <location>
        <begin position="406"/>
        <end position="424"/>
    </location>
</feature>
<dbReference type="PANTHER" id="PTHR23513:SF6">
    <property type="entry name" value="MAJOR FACILITATOR SUPERFAMILY ASSOCIATED DOMAIN-CONTAINING PROTEIN"/>
    <property type="match status" value="1"/>
</dbReference>
<accession>A0A401VYR1</accession>
<feature type="compositionally biased region" description="Low complexity" evidence="6">
    <location>
        <begin position="432"/>
        <end position="451"/>
    </location>
</feature>
<evidence type="ECO:0000256" key="3">
    <source>
        <dbReference type="ARBA" id="ARBA00022692"/>
    </source>
</evidence>
<dbReference type="InterPro" id="IPR036259">
    <property type="entry name" value="MFS_trans_sf"/>
</dbReference>
<feature type="region of interest" description="Disordered" evidence="6">
    <location>
        <begin position="431"/>
        <end position="468"/>
    </location>
</feature>
<evidence type="ECO:0000256" key="7">
    <source>
        <dbReference type="SAM" id="Phobius"/>
    </source>
</evidence>
<feature type="region of interest" description="Disordered" evidence="6">
    <location>
        <begin position="1"/>
        <end position="25"/>
    </location>
</feature>
<feature type="transmembrane region" description="Helical" evidence="7">
    <location>
        <begin position="37"/>
        <end position="60"/>
    </location>
</feature>
<dbReference type="EMBL" id="BHZD01000001">
    <property type="protein sequence ID" value="GCD42228.1"/>
    <property type="molecule type" value="Genomic_DNA"/>
</dbReference>
<feature type="transmembrane region" description="Helical" evidence="7">
    <location>
        <begin position="281"/>
        <end position="303"/>
    </location>
</feature>
<evidence type="ECO:0000256" key="5">
    <source>
        <dbReference type="ARBA" id="ARBA00023136"/>
    </source>
</evidence>
<evidence type="ECO:0000256" key="1">
    <source>
        <dbReference type="ARBA" id="ARBA00004651"/>
    </source>
</evidence>
<protein>
    <submittedName>
        <fullName evidence="9">MFS transporter</fullName>
    </submittedName>
</protein>
<feature type="transmembrane region" description="Helical" evidence="7">
    <location>
        <begin position="195"/>
        <end position="213"/>
    </location>
</feature>
<evidence type="ECO:0000256" key="6">
    <source>
        <dbReference type="SAM" id="MobiDB-lite"/>
    </source>
</evidence>
<proteinExistence type="predicted"/>
<name>A0A401VYR1_STREY</name>
<dbReference type="Pfam" id="PF07690">
    <property type="entry name" value="MFS_1"/>
    <property type="match status" value="1"/>
</dbReference>
<reference evidence="9 10" key="1">
    <citation type="submission" date="2018-11" db="EMBL/GenBank/DDBJ databases">
        <title>Whole genome sequence of Streptomyces paromomycinus NBRC 15454(T).</title>
        <authorList>
            <person name="Komaki H."/>
            <person name="Tamura T."/>
        </authorList>
    </citation>
    <scope>NUCLEOTIDE SEQUENCE [LARGE SCALE GENOMIC DNA]</scope>
    <source>
        <strain evidence="9 10">NBRC 15454</strain>
    </source>
</reference>
<keyword evidence="4 7" id="KW-1133">Transmembrane helix</keyword>
<dbReference type="Proteomes" id="UP000286746">
    <property type="component" value="Unassembled WGS sequence"/>
</dbReference>
<evidence type="ECO:0000313" key="10">
    <source>
        <dbReference type="Proteomes" id="UP000286746"/>
    </source>
</evidence>
<evidence type="ECO:0000256" key="2">
    <source>
        <dbReference type="ARBA" id="ARBA00022475"/>
    </source>
</evidence>
<dbReference type="Gene3D" id="1.20.1250.20">
    <property type="entry name" value="MFS general substrate transporter like domains"/>
    <property type="match status" value="1"/>
</dbReference>
<feature type="transmembrane region" description="Helical" evidence="7">
    <location>
        <begin position="99"/>
        <end position="120"/>
    </location>
</feature>
<gene>
    <name evidence="9" type="ORF">GKJPGBOP_01887</name>
</gene>
<dbReference type="InterPro" id="IPR011701">
    <property type="entry name" value="MFS"/>
</dbReference>
<dbReference type="InterPro" id="IPR020846">
    <property type="entry name" value="MFS_dom"/>
</dbReference>
<sequence>MTTAPADEEATGRHGAGPRRASARPAVPLSRNRDYTILWTGQLMSELAIEIGAVAVPLLIMARSGTPLEMGLASSVMAAAHMAAVVPAGVLADRWDRRRLMLVCQVLRVLAVASLAGALFWDRYSFAHLLLVVALEGVLGSVFDPAEHAALPQVVPPEQLSTAVARNAARPYVATLVGPGVAGFLFAAYPLGPFLTNAVMFALSAVALCFLRLPRSAPRAHDGADPPERGSRATWGDFLAGFRWVLGQAVIRTTMAWMMITNLVFGALLIVLLAMSGEDEVGAGELGLTMACFGAGGLLGGLFAARMHAAVRPPVIIIGFSWTAVLATALMAVVPTGLPTGALLGLMAFFAPLANTTVLTYQLTVTPDELRGRMSGVAGFCSGGAGALGPSLGGLLTGAAGGGTRAVLLCAGCLALVAVAATAGRTLRRFPAPEGTAGQAPAGQAPAEKAPVGGGAAEESRAPGSRTP</sequence>
<organism evidence="9 10">
    <name type="scientific">Streptomyces paromomycinus</name>
    <name type="common">Streptomyces rimosus subsp. paromomycinus</name>
    <dbReference type="NCBI Taxonomy" id="92743"/>
    <lineage>
        <taxon>Bacteria</taxon>
        <taxon>Bacillati</taxon>
        <taxon>Actinomycetota</taxon>
        <taxon>Actinomycetes</taxon>
        <taxon>Kitasatosporales</taxon>
        <taxon>Streptomycetaceae</taxon>
        <taxon>Streptomyces</taxon>
    </lineage>
</organism>
<evidence type="ECO:0000313" key="9">
    <source>
        <dbReference type="EMBL" id="GCD42228.1"/>
    </source>
</evidence>